<name>A0A6A4F9T7_9STRA</name>
<sequence>MTLPLPLETARRIARAAISSLDVSLRLDVDAIAPTYSWVVVTLSSHQLNGHAGETLRRNIRESLRVLTALAACKGFAVKENATFWSDVWPEDPAYEQQQPQWAVKWKHLRLRGLQMPSTDTLKFLFRAWDGEVGGRSHADVMALVEELMGDTQESDSAGFRLTMEILGRHIEQDKWPLQVECGVETTQEHADRWSRLVRAAKHREQAELTKMWTQFQFTECFLSAQHCLERSGVLRDVAAVFQTQGGAIPVTELMLNFGWNSNERNLEKRLRELKALMWNVASVSEHTLRVLQITGRCLADAAFMGTICSALPFIESMRELRVVLPPTIPSDMRILLWRWLAVSIFHPQSGSNLQHLDLSQCDVSAEDVGVVCDTMKRQWSSVALELLTEN</sequence>
<dbReference type="AlphaFoldDB" id="A0A6A4F9T7"/>
<evidence type="ECO:0000313" key="2">
    <source>
        <dbReference type="Proteomes" id="UP000434957"/>
    </source>
</evidence>
<comment type="caution">
    <text evidence="1">The sequence shown here is derived from an EMBL/GenBank/DDBJ whole genome shotgun (WGS) entry which is preliminary data.</text>
</comment>
<gene>
    <name evidence="1" type="ORF">PR003_g10898</name>
</gene>
<dbReference type="Proteomes" id="UP000434957">
    <property type="component" value="Unassembled WGS sequence"/>
</dbReference>
<organism evidence="1 2">
    <name type="scientific">Phytophthora rubi</name>
    <dbReference type="NCBI Taxonomy" id="129364"/>
    <lineage>
        <taxon>Eukaryota</taxon>
        <taxon>Sar</taxon>
        <taxon>Stramenopiles</taxon>
        <taxon>Oomycota</taxon>
        <taxon>Peronosporomycetes</taxon>
        <taxon>Peronosporales</taxon>
        <taxon>Peronosporaceae</taxon>
        <taxon>Phytophthora</taxon>
    </lineage>
</organism>
<proteinExistence type="predicted"/>
<dbReference type="EMBL" id="QXFT01000609">
    <property type="protein sequence ID" value="KAE9339677.1"/>
    <property type="molecule type" value="Genomic_DNA"/>
</dbReference>
<reference evidence="1 2" key="1">
    <citation type="submission" date="2018-08" db="EMBL/GenBank/DDBJ databases">
        <title>Genomic investigation of the strawberry pathogen Phytophthora fragariae indicates pathogenicity is determined by transcriptional variation in three key races.</title>
        <authorList>
            <person name="Adams T.M."/>
            <person name="Armitage A.D."/>
            <person name="Sobczyk M.K."/>
            <person name="Bates H.J."/>
            <person name="Dunwell J.M."/>
            <person name="Nellist C.F."/>
            <person name="Harrison R.J."/>
        </authorList>
    </citation>
    <scope>NUCLEOTIDE SEQUENCE [LARGE SCALE GENOMIC DNA]</scope>
    <source>
        <strain evidence="1 2">SCRP333</strain>
    </source>
</reference>
<keyword evidence="2" id="KW-1185">Reference proteome</keyword>
<evidence type="ECO:0000313" key="1">
    <source>
        <dbReference type="EMBL" id="KAE9339677.1"/>
    </source>
</evidence>
<accession>A0A6A4F9T7</accession>
<protein>
    <submittedName>
        <fullName evidence="1">Uncharacterized protein</fullName>
    </submittedName>
</protein>